<evidence type="ECO:0000259" key="5">
    <source>
        <dbReference type="Pfam" id="PF08531"/>
    </source>
</evidence>
<dbReference type="EMBL" id="LN515532">
    <property type="protein sequence ID" value="CEA16358.1"/>
    <property type="molecule type" value="Genomic_DNA"/>
</dbReference>
<dbReference type="PROSITE" id="PS51257">
    <property type="entry name" value="PROKAR_LIPOPROTEIN"/>
    <property type="match status" value="1"/>
</dbReference>
<dbReference type="PATRIC" id="fig|1562970.3.peg.1600"/>
<dbReference type="Pfam" id="PF25788">
    <property type="entry name" value="Ig_Rha78A_N"/>
    <property type="match status" value="1"/>
</dbReference>
<protein>
    <recommendedName>
        <fullName evidence="2">alpha-L-rhamnosidase</fullName>
        <ecNumber evidence="2">3.2.1.40</ecNumber>
    </recommendedName>
</protein>
<name>A0A098C1R9_9BACT</name>
<sequence>MKNRKILSAHLIGLIISLIFLSGCDNQKVKLVSLKVEMQENPIGIGTPNPRFSWQITSVKPDLQQKSYQIQVALSEENLKNEENLIWDSGIIEDDKSVLIPFKGEELKSGLKYYWRLRVSTNQGDTDWSKINTWSMALLNESDWKAKWIGEDSMSNPGETDKGNTRLAARYLRKPFTLKNNIERAVLYISGQGVYEAYINGEKISEDVLSPTVSWYPDRVYYNVYDVTPLLKRNDNILGVILGNGRYFGMREGWNQLFGLPRLLAQLEVEYSDGSTDTIISDETWRVTSKGPIVANNEFDGEEYDARLEIVNWNLANFNDSGWKNADIMEAPGGIITAQPNPNIRVQDELTPIKITELGEGKLILDMGQNMVGWLKINSLTGKKDQPIKFRFAETLKDDGNLYIDNLRGAKATDIYIPAEDGNFSWEPKFVYHGFRFVEISGLDYQPELTDFTGKVVYDMMETTGKFETNNEVINQVFKNAYWGIRGNYRGMPTDCPQRDERVGWLGDRTTGSFGEAFIFDNALLYSKWLQDIEDSQSPEGSISVVSPKYWTIYHDDVTWPAAYFYSAKMLWKQFGDTEPIFKHYNSMKRYLERIQEVSMKDYIITKDAYGDWCMPPESQELIHSKDPTRRTAGPVLSTTVYYSLLNIMSEFAELTGNSQDIPGYKELATQIKTAYNNTYFKADSAMYDNNTVTANMLSLRLGLVPEGKEIDVFKNVVEKTVVDFDGHVSTGVLGIQHLMRGLTEYGNIDLAYKIATNRTYPSWGYMIDNGATTIWELWNGNTADPAMNSANHVMLLGDLIIWYYEDLAGIKNHPESVAFKKLLMEPKFPEGLTHVDASYNSVYGEITSKWSKENGRFTWNITIPGNTSAIVKLPKEMNVIAPDHDGVRNVSDSDQGIEIELGSGSYTITGTI</sequence>
<evidence type="ECO:0000259" key="7">
    <source>
        <dbReference type="Pfam" id="PF17390"/>
    </source>
</evidence>
<evidence type="ECO:0000313" key="8">
    <source>
        <dbReference type="EMBL" id="CEA16358.1"/>
    </source>
</evidence>
<organism evidence="8 9">
    <name type="scientific">Fermentimonas caenicola</name>
    <dbReference type="NCBI Taxonomy" id="1562970"/>
    <lineage>
        <taxon>Bacteria</taxon>
        <taxon>Pseudomonadati</taxon>
        <taxon>Bacteroidota</taxon>
        <taxon>Bacteroidia</taxon>
        <taxon>Bacteroidales</taxon>
        <taxon>Dysgonomonadaceae</taxon>
        <taxon>Fermentimonas</taxon>
    </lineage>
</organism>
<dbReference type="PIRSF" id="PIRSF010631">
    <property type="entry name" value="A-rhamnsds"/>
    <property type="match status" value="1"/>
</dbReference>
<proteinExistence type="predicted"/>
<feature type="domain" description="Alpha-L-rhamnosidase concanavalin-like" evidence="4">
    <location>
        <begin position="357"/>
        <end position="458"/>
    </location>
</feature>
<dbReference type="GO" id="GO:0030596">
    <property type="term" value="F:alpha-L-rhamnosidase activity"/>
    <property type="evidence" value="ECO:0007669"/>
    <property type="project" value="UniProtKB-EC"/>
</dbReference>
<dbReference type="InterPro" id="IPR012341">
    <property type="entry name" value="6hp_glycosidase-like_sf"/>
</dbReference>
<dbReference type="HOGENOM" id="CLU_002926_1_1_10"/>
<dbReference type="KEGG" id="pbt:ING2E5B_1610"/>
<dbReference type="InterPro" id="IPR016007">
    <property type="entry name" value="Alpha_rhamnosid"/>
</dbReference>
<feature type="domain" description="Bacterial alpha-L-rhamnosidase N-terminal" evidence="5">
    <location>
        <begin position="181"/>
        <end position="347"/>
    </location>
</feature>
<keyword evidence="9" id="KW-1185">Reference proteome</keyword>
<dbReference type="InterPro" id="IPR013783">
    <property type="entry name" value="Ig-like_fold"/>
</dbReference>
<dbReference type="Pfam" id="PF17389">
    <property type="entry name" value="Bac_rhamnosid6H"/>
    <property type="match status" value="1"/>
</dbReference>
<dbReference type="Gene3D" id="2.60.420.10">
    <property type="entry name" value="Maltose phosphorylase, domain 3"/>
    <property type="match status" value="1"/>
</dbReference>
<dbReference type="SUPFAM" id="SSF48208">
    <property type="entry name" value="Six-hairpin glycosidases"/>
    <property type="match status" value="1"/>
</dbReference>
<feature type="domain" description="Alpha-L-rhamnosidase six-hairpin glycosidase" evidence="6">
    <location>
        <begin position="463"/>
        <end position="807"/>
    </location>
</feature>
<dbReference type="AlphaFoldDB" id="A0A098C1R9"/>
<accession>A0A098C1R9</accession>
<evidence type="ECO:0000256" key="2">
    <source>
        <dbReference type="ARBA" id="ARBA00012652"/>
    </source>
</evidence>
<evidence type="ECO:0000259" key="6">
    <source>
        <dbReference type="Pfam" id="PF17389"/>
    </source>
</evidence>
<evidence type="ECO:0000256" key="3">
    <source>
        <dbReference type="ARBA" id="ARBA00022801"/>
    </source>
</evidence>
<feature type="domain" description="Alpha-L-rhamnosidase C-terminal" evidence="7">
    <location>
        <begin position="810"/>
        <end position="882"/>
    </location>
</feature>
<evidence type="ECO:0000313" key="9">
    <source>
        <dbReference type="Proteomes" id="UP000032417"/>
    </source>
</evidence>
<dbReference type="Pfam" id="PF08531">
    <property type="entry name" value="Bac_rhamnosid_N"/>
    <property type="match status" value="1"/>
</dbReference>
<dbReference type="EC" id="3.2.1.40" evidence="2"/>
<dbReference type="Pfam" id="PF05592">
    <property type="entry name" value="Bac_rhamnosid"/>
    <property type="match status" value="1"/>
</dbReference>
<dbReference type="InterPro" id="IPR008928">
    <property type="entry name" value="6-hairpin_glycosidase_sf"/>
</dbReference>
<dbReference type="InterPro" id="IPR013737">
    <property type="entry name" value="Bac_rhamnosid_N"/>
</dbReference>
<dbReference type="InterPro" id="IPR035396">
    <property type="entry name" value="Bac_rhamnosid6H"/>
</dbReference>
<comment type="catalytic activity">
    <reaction evidence="1">
        <text>Hydrolysis of terminal non-reducing alpha-L-rhamnose residues in alpha-L-rhamnosides.</text>
        <dbReference type="EC" id="3.2.1.40"/>
    </reaction>
</comment>
<dbReference type="InterPro" id="IPR008902">
    <property type="entry name" value="Rhamnosid_concanavalin"/>
</dbReference>
<dbReference type="PANTHER" id="PTHR33307:SF6">
    <property type="entry name" value="ALPHA-RHAMNOSIDASE (EUROFUNG)-RELATED"/>
    <property type="match status" value="1"/>
</dbReference>
<evidence type="ECO:0000259" key="4">
    <source>
        <dbReference type="Pfam" id="PF05592"/>
    </source>
</evidence>
<reference evidence="8 9" key="1">
    <citation type="submission" date="2014-08" db="EMBL/GenBank/DDBJ databases">
        <authorList>
            <person name="Wibberg D."/>
        </authorList>
    </citation>
    <scope>NUCLEOTIDE SEQUENCE [LARGE SCALE GENOMIC DNA]</scope>
    <source>
        <strain evidence="9">ING2-E5B</strain>
    </source>
</reference>
<dbReference type="OrthoDB" id="9766741at2"/>
<dbReference type="Proteomes" id="UP000032417">
    <property type="component" value="Chromosome 1"/>
</dbReference>
<gene>
    <name evidence="8" type="ORF">ING2E5B_1610</name>
</gene>
<keyword evidence="3" id="KW-0378">Hydrolase</keyword>
<dbReference type="Pfam" id="PF17390">
    <property type="entry name" value="Bac_rhamnosid_C"/>
    <property type="match status" value="1"/>
</dbReference>
<dbReference type="PANTHER" id="PTHR33307">
    <property type="entry name" value="ALPHA-RHAMNOSIDASE (EUROFUNG)"/>
    <property type="match status" value="1"/>
</dbReference>
<evidence type="ECO:0000256" key="1">
    <source>
        <dbReference type="ARBA" id="ARBA00001445"/>
    </source>
</evidence>
<dbReference type="Gene3D" id="2.60.40.10">
    <property type="entry name" value="Immunoglobulins"/>
    <property type="match status" value="1"/>
</dbReference>
<dbReference type="InterPro" id="IPR035398">
    <property type="entry name" value="Bac_rhamnosid_C"/>
</dbReference>
<dbReference type="STRING" id="1562970.ING2E5B_1610"/>
<dbReference type="Gene3D" id="2.60.120.260">
    <property type="entry name" value="Galactose-binding domain-like"/>
    <property type="match status" value="2"/>
</dbReference>
<dbReference type="Gene3D" id="1.50.10.10">
    <property type="match status" value="1"/>
</dbReference>
<dbReference type="GO" id="GO:0005975">
    <property type="term" value="P:carbohydrate metabolic process"/>
    <property type="evidence" value="ECO:0007669"/>
    <property type="project" value="InterPro"/>
</dbReference>